<proteinExistence type="predicted"/>
<dbReference type="EMBL" id="BGPR01019342">
    <property type="protein sequence ID" value="GBN81650.1"/>
    <property type="molecule type" value="Genomic_DNA"/>
</dbReference>
<gene>
    <name evidence="1" type="ORF">AVEN_83789_1</name>
</gene>
<comment type="caution">
    <text evidence="1">The sequence shown here is derived from an EMBL/GenBank/DDBJ whole genome shotgun (WGS) entry which is preliminary data.</text>
</comment>
<reference evidence="1 2" key="1">
    <citation type="journal article" date="2019" name="Sci. Rep.">
        <title>Orb-weaving spider Araneus ventricosus genome elucidates the spidroin gene catalogue.</title>
        <authorList>
            <person name="Kono N."/>
            <person name="Nakamura H."/>
            <person name="Ohtoshi R."/>
            <person name="Moran D.A.P."/>
            <person name="Shinohara A."/>
            <person name="Yoshida Y."/>
            <person name="Fujiwara M."/>
            <person name="Mori M."/>
            <person name="Tomita M."/>
            <person name="Arakawa K."/>
        </authorList>
    </citation>
    <scope>NUCLEOTIDE SEQUENCE [LARGE SCALE GENOMIC DNA]</scope>
</reference>
<dbReference type="AlphaFoldDB" id="A0A4Y2S353"/>
<organism evidence="1 2">
    <name type="scientific">Araneus ventricosus</name>
    <name type="common">Orbweaver spider</name>
    <name type="synonym">Epeira ventricosa</name>
    <dbReference type="NCBI Taxonomy" id="182803"/>
    <lineage>
        <taxon>Eukaryota</taxon>
        <taxon>Metazoa</taxon>
        <taxon>Ecdysozoa</taxon>
        <taxon>Arthropoda</taxon>
        <taxon>Chelicerata</taxon>
        <taxon>Arachnida</taxon>
        <taxon>Araneae</taxon>
        <taxon>Araneomorphae</taxon>
        <taxon>Entelegynae</taxon>
        <taxon>Araneoidea</taxon>
        <taxon>Araneidae</taxon>
        <taxon>Araneus</taxon>
    </lineage>
</organism>
<dbReference type="Proteomes" id="UP000499080">
    <property type="component" value="Unassembled WGS sequence"/>
</dbReference>
<keyword evidence="2" id="KW-1185">Reference proteome</keyword>
<evidence type="ECO:0000313" key="1">
    <source>
        <dbReference type="EMBL" id="GBN81650.1"/>
    </source>
</evidence>
<protein>
    <submittedName>
        <fullName evidence="1">Uncharacterized protein</fullName>
    </submittedName>
</protein>
<accession>A0A4Y2S353</accession>
<evidence type="ECO:0000313" key="2">
    <source>
        <dbReference type="Proteomes" id="UP000499080"/>
    </source>
</evidence>
<name>A0A4Y2S353_ARAVE</name>
<sequence>MPPIRGPLIQHPRSTVSSEAHQYTIRVAVPNIPIRSPVIYTSLEVHYHHPKPTNTIRGPLNTPSEAYQYNIRGPLSLLSSRSSLIHHLRSTNTIHPKPIVIRVH</sequence>